<feature type="compositionally biased region" description="Acidic residues" evidence="1">
    <location>
        <begin position="299"/>
        <end position="312"/>
    </location>
</feature>
<dbReference type="PANTHER" id="PTHR12461:SF105">
    <property type="entry name" value="HYPOXIA-INDUCIBLE FACTOR 1-ALPHA INHIBITOR"/>
    <property type="match status" value="1"/>
</dbReference>
<dbReference type="Proteomes" id="UP000266239">
    <property type="component" value="Unassembled WGS sequence"/>
</dbReference>
<sequence>MADSAPTSRTSSEFPFVVDGHSYTSTLTALNGKSFASVDSYSDFLTTTFSGEVPRTKVRTARPSPVWKYMHKLDVPQVNRRKKMCEYVCTVCVDDGATAWEDSLIAMFGNQSSNGATHLRSRHKDLSLLEKRHPVSGRPPSKKPAKRQSVPSPSLSSSTVDDDDSSTSSKPPASTSTTPTTKKRKTTTSTTTKKHTVKHTVISSQATTETVAIYTISTECPALDEADLLATLVHPISPTTFMGDYYQKKALAVHAPASRFDQLVHEGLDGLDVKKLLAATSSEELQAWVQVRPAHHDDNGDDNGDDNDDNGDSDSPKIESVKVESVEAAAILHAAGHSLYFRSSPELSATLIPALAKDLGMGFTATSVHGETQGEIELFCAKQGHVTDWHFDFMENFTVQVAGTKTWKLQPGNVAYPVRGCTPHYKTQEVVEQQLKVHRLADPSFQYHPTFDNVSEVTLSPGSVLYFPAGMWHRVECTEDSISMNLSMFPTPHADVVVDALRQVLLQSDKWRRGVSYQTPADARAYMADLLVDLKAQIGKLSAADILPERLLLRGRGGGNAGDEDESDEEEKVPSHVLQLDDPFLLQDSAIDFEPTTLVTLNPLANLMHHADIPSIHHNTGFSPDDLVYILNVGFGHSSYMSSLRLEFQCSTLQASLIDVILEAQTQATQFSLQTLLALSKELEESPKKKSEMR</sequence>
<proteinExistence type="predicted"/>
<dbReference type="PROSITE" id="PS51184">
    <property type="entry name" value="JMJC"/>
    <property type="match status" value="1"/>
</dbReference>
<feature type="compositionally biased region" description="Basic residues" evidence="1">
    <location>
        <begin position="181"/>
        <end position="198"/>
    </location>
</feature>
<feature type="compositionally biased region" description="Low complexity" evidence="1">
    <location>
        <begin position="149"/>
        <end position="159"/>
    </location>
</feature>
<dbReference type="Pfam" id="PF13621">
    <property type="entry name" value="Cupin_8"/>
    <property type="match status" value="1"/>
</dbReference>
<accession>A0A397ARN5</accession>
<organism evidence="3 4">
    <name type="scientific">Aphanomyces astaci</name>
    <name type="common">Crayfish plague agent</name>
    <dbReference type="NCBI Taxonomy" id="112090"/>
    <lineage>
        <taxon>Eukaryota</taxon>
        <taxon>Sar</taxon>
        <taxon>Stramenopiles</taxon>
        <taxon>Oomycota</taxon>
        <taxon>Saprolegniomycetes</taxon>
        <taxon>Saprolegniales</taxon>
        <taxon>Verrucalvaceae</taxon>
        <taxon>Aphanomyces</taxon>
    </lineage>
</organism>
<evidence type="ECO:0000259" key="2">
    <source>
        <dbReference type="PROSITE" id="PS51184"/>
    </source>
</evidence>
<dbReference type="PANTHER" id="PTHR12461">
    <property type="entry name" value="HYPOXIA-INDUCIBLE FACTOR 1 ALPHA INHIBITOR-RELATED"/>
    <property type="match status" value="1"/>
</dbReference>
<reference evidence="3 4" key="1">
    <citation type="submission" date="2018-08" db="EMBL/GenBank/DDBJ databases">
        <title>Aphanomyces genome sequencing and annotation.</title>
        <authorList>
            <person name="Minardi D."/>
            <person name="Oidtmann B."/>
            <person name="Van Der Giezen M."/>
            <person name="Studholme D.J."/>
        </authorList>
    </citation>
    <scope>NUCLEOTIDE SEQUENCE [LARGE SCALE GENOMIC DNA]</scope>
    <source>
        <strain evidence="3 4">Yx</strain>
    </source>
</reference>
<protein>
    <recommendedName>
        <fullName evidence="2">JmjC domain-containing protein</fullName>
    </recommendedName>
</protein>
<feature type="domain" description="JmjC" evidence="2">
    <location>
        <begin position="333"/>
        <end position="505"/>
    </location>
</feature>
<dbReference type="InterPro" id="IPR003347">
    <property type="entry name" value="JmjC_dom"/>
</dbReference>
<dbReference type="InterPro" id="IPR041667">
    <property type="entry name" value="Cupin_8"/>
</dbReference>
<feature type="region of interest" description="Disordered" evidence="1">
    <location>
        <begin position="132"/>
        <end position="201"/>
    </location>
</feature>
<gene>
    <name evidence="3" type="ORF">DYB25_009972</name>
</gene>
<dbReference type="EMBL" id="QUTA01006610">
    <property type="protein sequence ID" value="RHY10352.1"/>
    <property type="molecule type" value="Genomic_DNA"/>
</dbReference>
<comment type="caution">
    <text evidence="3">The sequence shown here is derived from an EMBL/GenBank/DDBJ whole genome shotgun (WGS) entry which is preliminary data.</text>
</comment>
<evidence type="ECO:0000313" key="4">
    <source>
        <dbReference type="Proteomes" id="UP000266239"/>
    </source>
</evidence>
<dbReference type="VEuPathDB" id="FungiDB:H257_04576"/>
<dbReference type="SUPFAM" id="SSF51197">
    <property type="entry name" value="Clavaminate synthase-like"/>
    <property type="match status" value="1"/>
</dbReference>
<dbReference type="SMART" id="SM00558">
    <property type="entry name" value="JmjC"/>
    <property type="match status" value="1"/>
</dbReference>
<evidence type="ECO:0000313" key="3">
    <source>
        <dbReference type="EMBL" id="RHY10352.1"/>
    </source>
</evidence>
<feature type="region of interest" description="Disordered" evidence="1">
    <location>
        <begin position="294"/>
        <end position="317"/>
    </location>
</feature>
<dbReference type="AlphaFoldDB" id="A0A397ARN5"/>
<feature type="non-terminal residue" evidence="3">
    <location>
        <position position="694"/>
    </location>
</feature>
<feature type="compositionally biased region" description="Low complexity" evidence="1">
    <location>
        <begin position="166"/>
        <end position="180"/>
    </location>
</feature>
<dbReference type="Gene3D" id="2.60.120.650">
    <property type="entry name" value="Cupin"/>
    <property type="match status" value="1"/>
</dbReference>
<name>A0A397ARN5_APHAT</name>
<evidence type="ECO:0000256" key="1">
    <source>
        <dbReference type="SAM" id="MobiDB-lite"/>
    </source>
</evidence>